<gene>
    <name evidence="2" type="ORF">F3S47_15270</name>
</gene>
<evidence type="ECO:0000313" key="3">
    <source>
        <dbReference type="Proteomes" id="UP000326554"/>
    </source>
</evidence>
<dbReference type="Proteomes" id="UP000326554">
    <property type="component" value="Unassembled WGS sequence"/>
</dbReference>
<organism evidence="2 3">
    <name type="scientific">Histidinibacterium aquaticum</name>
    <dbReference type="NCBI Taxonomy" id="2613962"/>
    <lineage>
        <taxon>Bacteria</taxon>
        <taxon>Pseudomonadati</taxon>
        <taxon>Pseudomonadota</taxon>
        <taxon>Alphaproteobacteria</taxon>
        <taxon>Rhodobacterales</taxon>
        <taxon>Paracoccaceae</taxon>
        <taxon>Histidinibacterium</taxon>
    </lineage>
</organism>
<name>A0A5J5GFW8_9RHOB</name>
<proteinExistence type="predicted"/>
<keyword evidence="3" id="KW-1185">Reference proteome</keyword>
<dbReference type="AlphaFoldDB" id="A0A5J5GFW8"/>
<dbReference type="RefSeq" id="WP_150446138.1">
    <property type="nucleotide sequence ID" value="NZ_VYQE01000004.1"/>
</dbReference>
<comment type="caution">
    <text evidence="2">The sequence shown here is derived from an EMBL/GenBank/DDBJ whole genome shotgun (WGS) entry which is preliminary data.</text>
</comment>
<feature type="region of interest" description="Disordered" evidence="1">
    <location>
        <begin position="152"/>
        <end position="174"/>
    </location>
</feature>
<evidence type="ECO:0000313" key="2">
    <source>
        <dbReference type="EMBL" id="KAA9007119.1"/>
    </source>
</evidence>
<reference evidence="2 3" key="1">
    <citation type="submission" date="2019-09" db="EMBL/GenBank/DDBJ databases">
        <authorList>
            <person name="Park J.-S."/>
            <person name="Choi H.-J."/>
        </authorList>
    </citation>
    <scope>NUCLEOTIDE SEQUENCE [LARGE SCALE GENOMIC DNA]</scope>
    <source>
        <strain evidence="2 3">176SS1-4</strain>
    </source>
</reference>
<sequence>MTRTTSTFGYQDAILVACSQADVARAIARHMAETDAPAAAPAHPASAPGPRWRFLALPDTPRLPDLLVQPGTSGPAVPGEDDIRISTLVAAPDWTLIEMREQMEGISFLSASLSEQLPGRDVIYLRWTVGRGGPEQWAFHLYRDADAVRRRLSHRDPDGTPEPFADGPATRYEPPAAAEAPLDARELEAILNGIGLSQDTLFGKGTRLHPHLFTRSAR</sequence>
<evidence type="ECO:0000256" key="1">
    <source>
        <dbReference type="SAM" id="MobiDB-lite"/>
    </source>
</evidence>
<dbReference type="EMBL" id="VYQE01000004">
    <property type="protein sequence ID" value="KAA9007119.1"/>
    <property type="molecule type" value="Genomic_DNA"/>
</dbReference>
<accession>A0A5J5GFW8</accession>
<protein>
    <submittedName>
        <fullName evidence="2">Uncharacterized protein</fullName>
    </submittedName>
</protein>